<dbReference type="InterPro" id="IPR023296">
    <property type="entry name" value="Glyco_hydro_beta-prop_sf"/>
</dbReference>
<dbReference type="EMBL" id="FAOZ01000016">
    <property type="protein sequence ID" value="CUU58026.1"/>
    <property type="molecule type" value="Genomic_DNA"/>
</dbReference>
<organism evidence="1 2">
    <name type="scientific">Parafrankia irregularis</name>
    <dbReference type="NCBI Taxonomy" id="795642"/>
    <lineage>
        <taxon>Bacteria</taxon>
        <taxon>Bacillati</taxon>
        <taxon>Actinomycetota</taxon>
        <taxon>Actinomycetes</taxon>
        <taxon>Frankiales</taxon>
        <taxon>Frankiaceae</taxon>
        <taxon>Parafrankia</taxon>
    </lineage>
</organism>
<dbReference type="Proteomes" id="UP000198802">
    <property type="component" value="Unassembled WGS sequence"/>
</dbReference>
<name>A0A0S4QU96_9ACTN</name>
<dbReference type="Gene3D" id="2.115.10.20">
    <property type="entry name" value="Glycosyl hydrolase domain, family 43"/>
    <property type="match status" value="2"/>
</dbReference>
<evidence type="ECO:0008006" key="3">
    <source>
        <dbReference type="Google" id="ProtNLM"/>
    </source>
</evidence>
<gene>
    <name evidence="1" type="ORF">Ga0074812_11656</name>
</gene>
<proteinExistence type="predicted"/>
<keyword evidence="2" id="KW-1185">Reference proteome</keyword>
<sequence length="314" mass="33806">MTTGHAERAEHLPLPLPDTGTIVVGPPGDGPGYWAGAPSAILVDGVYYLTYRLRRPIGRGRGYAVIVASSTDGENFTQLATITRGPFGAESLERAALAVTPQGTWRLYVSCATPDSYHWWVDVLEADSPAGFDATRRQTVLPGDARTAVKDPVIRYDGSRWHLWASCHPLEDDTATDRMDSRYATSPDGLTWTWHGVALAPRPGHWDARGVRISSVLLDGDRAVAFYDGRASAAENWAERTGVAFGTGPGHFEAVGVEPAAQSLDADHALRYLSVVELPGGGYRTYYEIARPDGAHELRSQLHPASSAADGAGR</sequence>
<accession>A0A0S4QU96</accession>
<protein>
    <recommendedName>
        <fullName evidence="3">Glycosyl hydrolases family 43</fullName>
    </recommendedName>
</protein>
<reference evidence="2" key="1">
    <citation type="submission" date="2015-11" db="EMBL/GenBank/DDBJ databases">
        <authorList>
            <person name="Varghese N."/>
        </authorList>
    </citation>
    <scope>NUCLEOTIDE SEQUENCE [LARGE SCALE GENOMIC DNA]</scope>
    <source>
        <strain evidence="2">DSM 45899</strain>
    </source>
</reference>
<dbReference type="SUPFAM" id="SSF75005">
    <property type="entry name" value="Arabinanase/levansucrase/invertase"/>
    <property type="match status" value="1"/>
</dbReference>
<evidence type="ECO:0000313" key="2">
    <source>
        <dbReference type="Proteomes" id="UP000198802"/>
    </source>
</evidence>
<dbReference type="RefSeq" id="WP_091280430.1">
    <property type="nucleotide sequence ID" value="NZ_FAOZ01000016.1"/>
</dbReference>
<dbReference type="AlphaFoldDB" id="A0A0S4QU96"/>
<evidence type="ECO:0000313" key="1">
    <source>
        <dbReference type="EMBL" id="CUU58026.1"/>
    </source>
</evidence>